<name>A0A7N1A821_KALFE</name>
<evidence type="ECO:0000256" key="1">
    <source>
        <dbReference type="SAM" id="SignalP"/>
    </source>
</evidence>
<reference evidence="2" key="1">
    <citation type="submission" date="2021-01" db="UniProtKB">
        <authorList>
            <consortium name="EnsemblPlants"/>
        </authorList>
    </citation>
    <scope>IDENTIFICATION</scope>
</reference>
<sequence>MCQSLNLSVAVLFVSLCFLSKRLFSVHQSTIPTNRLFSITVIHQFTSPQIILSSSIASFCYSLVHLRHIYCSISSSIGSFLICTAHQSPPVHLLHHQHHPPTVSLLLHVYCSVRHLMIQLFMALIMN</sequence>
<dbReference type="Gramene" id="Kaladp0266s0003.1.v1.1">
    <property type="protein sequence ID" value="Kaladp0266s0003.1.v1.1"/>
    <property type="gene ID" value="Kaladp0266s0003.v1.1"/>
</dbReference>
<dbReference type="EnsemblPlants" id="Kaladp0266s0003.1.v1.1">
    <property type="protein sequence ID" value="Kaladp0266s0003.1.v1.1"/>
    <property type="gene ID" value="Kaladp0266s0003.v1.1"/>
</dbReference>
<evidence type="ECO:0000313" key="3">
    <source>
        <dbReference type="Proteomes" id="UP000594263"/>
    </source>
</evidence>
<protein>
    <recommendedName>
        <fullName evidence="4">Secreted protein</fullName>
    </recommendedName>
</protein>
<evidence type="ECO:0008006" key="4">
    <source>
        <dbReference type="Google" id="ProtNLM"/>
    </source>
</evidence>
<accession>A0A7N1A821</accession>
<dbReference type="Proteomes" id="UP000594263">
    <property type="component" value="Unplaced"/>
</dbReference>
<keyword evidence="3" id="KW-1185">Reference proteome</keyword>
<organism evidence="2 3">
    <name type="scientific">Kalanchoe fedtschenkoi</name>
    <name type="common">Lavender scallops</name>
    <name type="synonym">South American air plant</name>
    <dbReference type="NCBI Taxonomy" id="63787"/>
    <lineage>
        <taxon>Eukaryota</taxon>
        <taxon>Viridiplantae</taxon>
        <taxon>Streptophyta</taxon>
        <taxon>Embryophyta</taxon>
        <taxon>Tracheophyta</taxon>
        <taxon>Spermatophyta</taxon>
        <taxon>Magnoliopsida</taxon>
        <taxon>eudicotyledons</taxon>
        <taxon>Gunneridae</taxon>
        <taxon>Pentapetalae</taxon>
        <taxon>Saxifragales</taxon>
        <taxon>Crassulaceae</taxon>
        <taxon>Kalanchoe</taxon>
    </lineage>
</organism>
<evidence type="ECO:0000313" key="2">
    <source>
        <dbReference type="EnsemblPlants" id="Kaladp0266s0003.1.v1.1"/>
    </source>
</evidence>
<feature type="signal peptide" evidence="1">
    <location>
        <begin position="1"/>
        <end position="25"/>
    </location>
</feature>
<dbReference type="AlphaFoldDB" id="A0A7N1A821"/>
<feature type="chain" id="PRO_5029613029" description="Secreted protein" evidence="1">
    <location>
        <begin position="26"/>
        <end position="127"/>
    </location>
</feature>
<keyword evidence="1" id="KW-0732">Signal</keyword>
<proteinExistence type="predicted"/>